<dbReference type="SUPFAM" id="SSF54427">
    <property type="entry name" value="NTF2-like"/>
    <property type="match status" value="1"/>
</dbReference>
<name>A0ABP7XI86_9ACTN</name>
<reference evidence="3" key="1">
    <citation type="journal article" date="2019" name="Int. J. Syst. Evol. Microbiol.">
        <title>The Global Catalogue of Microorganisms (GCM) 10K type strain sequencing project: providing services to taxonomists for standard genome sequencing and annotation.</title>
        <authorList>
            <consortium name="The Broad Institute Genomics Platform"/>
            <consortium name="The Broad Institute Genome Sequencing Center for Infectious Disease"/>
            <person name="Wu L."/>
            <person name="Ma J."/>
        </authorList>
    </citation>
    <scope>NUCLEOTIDE SEQUENCE [LARGE SCALE GENOMIC DNA]</scope>
    <source>
        <strain evidence="3">JCM 16703</strain>
    </source>
</reference>
<dbReference type="Pfam" id="PF13577">
    <property type="entry name" value="SnoaL_4"/>
    <property type="match status" value="1"/>
</dbReference>
<evidence type="ECO:0000259" key="1">
    <source>
        <dbReference type="Pfam" id="PF13577"/>
    </source>
</evidence>
<accession>A0ABP7XI86</accession>
<sequence length="149" mass="16427">MSTADDARAVEHLLYRYAELIDAGDFDGVAELFAHGAIHAVPDGPPETVFAGRDAVRGLYERSTRRYEDGTPRSRHLVTNAIVEVDAEAGMASSRSVFTVLQATDALPLQPIVTGRYHDTFHRVDGAWCFATRTMHLDLTGDLSQHLLF</sequence>
<proteinExistence type="predicted"/>
<feature type="domain" description="SnoaL-like" evidence="1">
    <location>
        <begin position="3"/>
        <end position="134"/>
    </location>
</feature>
<dbReference type="InterPro" id="IPR037401">
    <property type="entry name" value="SnoaL-like"/>
</dbReference>
<evidence type="ECO:0000313" key="3">
    <source>
        <dbReference type="Proteomes" id="UP001501495"/>
    </source>
</evidence>
<dbReference type="Gene3D" id="3.10.450.50">
    <property type="match status" value="1"/>
</dbReference>
<evidence type="ECO:0000313" key="2">
    <source>
        <dbReference type="EMBL" id="GAA4118409.1"/>
    </source>
</evidence>
<dbReference type="Proteomes" id="UP001501495">
    <property type="component" value="Unassembled WGS sequence"/>
</dbReference>
<protein>
    <submittedName>
        <fullName evidence="2">Nuclear transport factor 2 family protein</fullName>
    </submittedName>
</protein>
<comment type="caution">
    <text evidence="2">The sequence shown here is derived from an EMBL/GenBank/DDBJ whole genome shotgun (WGS) entry which is preliminary data.</text>
</comment>
<organism evidence="2 3">
    <name type="scientific">Nocardioides fonticola</name>
    <dbReference type="NCBI Taxonomy" id="450363"/>
    <lineage>
        <taxon>Bacteria</taxon>
        <taxon>Bacillati</taxon>
        <taxon>Actinomycetota</taxon>
        <taxon>Actinomycetes</taxon>
        <taxon>Propionibacteriales</taxon>
        <taxon>Nocardioidaceae</taxon>
        <taxon>Nocardioides</taxon>
    </lineage>
</organism>
<keyword evidence="3" id="KW-1185">Reference proteome</keyword>
<gene>
    <name evidence="2" type="ORF">GCM10022215_19940</name>
</gene>
<dbReference type="EMBL" id="BAAAZH010000013">
    <property type="protein sequence ID" value="GAA4118409.1"/>
    <property type="molecule type" value="Genomic_DNA"/>
</dbReference>
<dbReference type="InterPro" id="IPR032710">
    <property type="entry name" value="NTF2-like_dom_sf"/>
</dbReference>
<dbReference type="RefSeq" id="WP_344733205.1">
    <property type="nucleotide sequence ID" value="NZ_BAAAZH010000013.1"/>
</dbReference>